<feature type="chain" id="PRO_5042234503" description="Secreted protein" evidence="1">
    <location>
        <begin position="23"/>
        <end position="130"/>
    </location>
</feature>
<organism evidence="2 3">
    <name type="scientific">Lactarius akahatsu</name>
    <dbReference type="NCBI Taxonomy" id="416441"/>
    <lineage>
        <taxon>Eukaryota</taxon>
        <taxon>Fungi</taxon>
        <taxon>Dikarya</taxon>
        <taxon>Basidiomycota</taxon>
        <taxon>Agaricomycotina</taxon>
        <taxon>Agaricomycetes</taxon>
        <taxon>Russulales</taxon>
        <taxon>Russulaceae</taxon>
        <taxon>Lactarius</taxon>
    </lineage>
</organism>
<feature type="signal peptide" evidence="1">
    <location>
        <begin position="1"/>
        <end position="22"/>
    </location>
</feature>
<comment type="caution">
    <text evidence="2">The sequence shown here is derived from an EMBL/GenBank/DDBJ whole genome shotgun (WGS) entry which is preliminary data.</text>
</comment>
<protein>
    <recommendedName>
        <fullName evidence="4">Secreted protein</fullName>
    </recommendedName>
</protein>
<dbReference type="AlphaFoldDB" id="A0AAD4LNL2"/>
<dbReference type="Proteomes" id="UP001201163">
    <property type="component" value="Unassembled WGS sequence"/>
</dbReference>
<evidence type="ECO:0000313" key="3">
    <source>
        <dbReference type="Proteomes" id="UP001201163"/>
    </source>
</evidence>
<proteinExistence type="predicted"/>
<evidence type="ECO:0000313" key="2">
    <source>
        <dbReference type="EMBL" id="KAH8998559.1"/>
    </source>
</evidence>
<name>A0AAD4LNL2_9AGAM</name>
<accession>A0AAD4LNL2</accession>
<evidence type="ECO:0008006" key="4">
    <source>
        <dbReference type="Google" id="ProtNLM"/>
    </source>
</evidence>
<sequence>MDILFNGDFCLFLFWLLGSTTDFTPQCKFDPALALQGEITFYSSIVCMISPQIYRGCSHWSLQTLYSNRSAHLARSLGSGPLLFMTPLSSLSHCSRNSQYIFIFCYDLISTDPTLPTVFFGGRKDHGKEG</sequence>
<reference evidence="2" key="1">
    <citation type="submission" date="2022-01" db="EMBL/GenBank/DDBJ databases">
        <title>Comparative genomics reveals a dynamic genome evolution in the ectomycorrhizal milk-cap (Lactarius) mushrooms.</title>
        <authorList>
            <consortium name="DOE Joint Genome Institute"/>
            <person name="Lebreton A."/>
            <person name="Tang N."/>
            <person name="Kuo A."/>
            <person name="LaButti K."/>
            <person name="Drula E."/>
            <person name="Barry K."/>
            <person name="Clum A."/>
            <person name="Lipzen A."/>
            <person name="Mousain D."/>
            <person name="Ng V."/>
            <person name="Wang R."/>
            <person name="Wang X."/>
            <person name="Dai Y."/>
            <person name="Henrissat B."/>
            <person name="Grigoriev I.V."/>
            <person name="Guerin-Laguette A."/>
            <person name="Yu F."/>
            <person name="Martin F.M."/>
        </authorList>
    </citation>
    <scope>NUCLEOTIDE SEQUENCE</scope>
    <source>
        <strain evidence="2">QP</strain>
    </source>
</reference>
<dbReference type="EMBL" id="JAKELL010000005">
    <property type="protein sequence ID" value="KAH8998559.1"/>
    <property type="molecule type" value="Genomic_DNA"/>
</dbReference>
<evidence type="ECO:0000256" key="1">
    <source>
        <dbReference type="SAM" id="SignalP"/>
    </source>
</evidence>
<keyword evidence="1" id="KW-0732">Signal</keyword>
<gene>
    <name evidence="2" type="ORF">EDB92DRAFT_1835850</name>
</gene>
<keyword evidence="3" id="KW-1185">Reference proteome</keyword>